<keyword evidence="2" id="KW-1133">Transmembrane helix</keyword>
<dbReference type="AlphaFoldDB" id="A0A233SU63"/>
<feature type="transmembrane region" description="Helical" evidence="2">
    <location>
        <begin position="71"/>
        <end position="94"/>
    </location>
</feature>
<feature type="region of interest" description="Disordered" evidence="1">
    <location>
        <begin position="1"/>
        <end position="24"/>
    </location>
</feature>
<gene>
    <name evidence="3" type="ORF">BEK98_04275</name>
</gene>
<dbReference type="InterPro" id="IPR045428">
    <property type="entry name" value="EACC1"/>
</dbReference>
<dbReference type="RefSeq" id="WP_244201741.1">
    <property type="nucleotide sequence ID" value="NZ_MCGQ01000006.1"/>
</dbReference>
<sequence length="148" mass="15751">MNATSLWDESAPDPEPTVWLRIDLDPDTDPARADRITRQLRREIKELRGVISVAAESAGPPPPPGAKGDPVTIGAIIVALSASGGVLTALVGTLSDWLARRSERDVLVVTIDGDTLELPGPTDAERAALVEAFVRRHTDGHRTDSDAS</sequence>
<evidence type="ECO:0000256" key="2">
    <source>
        <dbReference type="SAM" id="Phobius"/>
    </source>
</evidence>
<dbReference type="Pfam" id="PF19953">
    <property type="entry name" value="EACC1"/>
    <property type="match status" value="1"/>
</dbReference>
<reference evidence="3 4" key="1">
    <citation type="submission" date="2016-07" db="EMBL/GenBank/DDBJ databases">
        <title>Draft genome of Streptomyces diastatochromogenes.</title>
        <authorList>
            <person name="Podduturi R."/>
            <person name="Lukassen M.B."/>
            <person name="Clausen N."/>
            <person name="Nielsen J.L."/>
            <person name="Jorgensen N.O."/>
        </authorList>
    </citation>
    <scope>NUCLEOTIDE SEQUENCE [LARGE SCALE GENOMIC DNA]</scope>
    <source>
        <strain evidence="3 4">DSM 40608</strain>
    </source>
</reference>
<organism evidence="3 4">
    <name type="scientific">Streptomyces diastatochromogenes</name>
    <dbReference type="NCBI Taxonomy" id="42236"/>
    <lineage>
        <taxon>Bacteria</taxon>
        <taxon>Bacillati</taxon>
        <taxon>Actinomycetota</taxon>
        <taxon>Actinomycetes</taxon>
        <taxon>Kitasatosporales</taxon>
        <taxon>Streptomycetaceae</taxon>
        <taxon>Streptomyces</taxon>
    </lineage>
</organism>
<dbReference type="Proteomes" id="UP000215483">
    <property type="component" value="Unassembled WGS sequence"/>
</dbReference>
<evidence type="ECO:0000313" key="3">
    <source>
        <dbReference type="EMBL" id="OXY99187.1"/>
    </source>
</evidence>
<protein>
    <submittedName>
        <fullName evidence="3">Uncharacterized protein</fullName>
    </submittedName>
</protein>
<keyword evidence="2" id="KW-0812">Transmembrane</keyword>
<evidence type="ECO:0000313" key="4">
    <source>
        <dbReference type="Proteomes" id="UP000215483"/>
    </source>
</evidence>
<keyword evidence="2" id="KW-0472">Membrane</keyword>
<accession>A0A233SU63</accession>
<evidence type="ECO:0000256" key="1">
    <source>
        <dbReference type="SAM" id="MobiDB-lite"/>
    </source>
</evidence>
<keyword evidence="4" id="KW-1185">Reference proteome</keyword>
<name>A0A233SU63_STRDA</name>
<proteinExistence type="predicted"/>
<dbReference type="EMBL" id="MCGQ01000006">
    <property type="protein sequence ID" value="OXY99187.1"/>
    <property type="molecule type" value="Genomic_DNA"/>
</dbReference>
<comment type="caution">
    <text evidence="3">The sequence shown here is derived from an EMBL/GenBank/DDBJ whole genome shotgun (WGS) entry which is preliminary data.</text>
</comment>